<organism evidence="1 2">
    <name type="scientific">Ancylostoma ceylanicum</name>
    <dbReference type="NCBI Taxonomy" id="53326"/>
    <lineage>
        <taxon>Eukaryota</taxon>
        <taxon>Metazoa</taxon>
        <taxon>Ecdysozoa</taxon>
        <taxon>Nematoda</taxon>
        <taxon>Chromadorea</taxon>
        <taxon>Rhabditida</taxon>
        <taxon>Rhabditina</taxon>
        <taxon>Rhabditomorpha</taxon>
        <taxon>Strongyloidea</taxon>
        <taxon>Ancylostomatidae</taxon>
        <taxon>Ancylostomatinae</taxon>
        <taxon>Ancylostoma</taxon>
    </lineage>
</organism>
<reference evidence="2" key="1">
    <citation type="journal article" date="2015" name="Nat. Genet.">
        <title>The genome and transcriptome of the zoonotic hookworm Ancylostoma ceylanicum identify infection-specific gene families.</title>
        <authorList>
            <person name="Schwarz E.M."/>
            <person name="Hu Y."/>
            <person name="Antoshechkin I."/>
            <person name="Miller M.M."/>
            <person name="Sternberg P.W."/>
            <person name="Aroian R.V."/>
        </authorList>
    </citation>
    <scope>NUCLEOTIDE SEQUENCE</scope>
    <source>
        <strain evidence="2">HY135</strain>
    </source>
</reference>
<evidence type="ECO:0000313" key="2">
    <source>
        <dbReference type="Proteomes" id="UP000024635"/>
    </source>
</evidence>
<dbReference type="EMBL" id="JARK01001595">
    <property type="protein sequence ID" value="EYB87650.1"/>
    <property type="molecule type" value="Genomic_DNA"/>
</dbReference>
<protein>
    <submittedName>
        <fullName evidence="1">Uncharacterized protein</fullName>
    </submittedName>
</protein>
<sequence length="81" mass="9330">MRSRTNIAREAVKSSLKHTYPLMVSRLNFTAIEQNRKEVGPSVVNFDRIELENKITTGPELLHFSEQIFWRTVGSEVLALK</sequence>
<proteinExistence type="predicted"/>
<dbReference type="AlphaFoldDB" id="A0A016SAL0"/>
<dbReference type="Proteomes" id="UP000024635">
    <property type="component" value="Unassembled WGS sequence"/>
</dbReference>
<accession>A0A016SAL0</accession>
<keyword evidence="2" id="KW-1185">Reference proteome</keyword>
<name>A0A016SAL0_9BILA</name>
<comment type="caution">
    <text evidence="1">The sequence shown here is derived from an EMBL/GenBank/DDBJ whole genome shotgun (WGS) entry which is preliminary data.</text>
</comment>
<evidence type="ECO:0000313" key="1">
    <source>
        <dbReference type="EMBL" id="EYB87650.1"/>
    </source>
</evidence>
<gene>
    <name evidence="1" type="primary">Acey_s0259.g496</name>
    <name evidence="1" type="ORF">Y032_0259g496</name>
</gene>